<dbReference type="AlphaFoldDB" id="A0A828RFK5"/>
<gene>
    <name evidence="1" type="ORF">HMPREF0536_11579</name>
</gene>
<protein>
    <submittedName>
        <fullName evidence="1">Uncharacterized protein</fullName>
    </submittedName>
</protein>
<name>A0A828RFK5_LIMRT</name>
<accession>A0A828RFK5</accession>
<dbReference type="EMBL" id="ACGX02000007">
    <property type="protein sequence ID" value="EGC14442.1"/>
    <property type="molecule type" value="Genomic_DNA"/>
</dbReference>
<evidence type="ECO:0000313" key="2">
    <source>
        <dbReference type="Proteomes" id="UP000004335"/>
    </source>
</evidence>
<reference evidence="1 2" key="1">
    <citation type="submission" date="2011-01" db="EMBL/GenBank/DDBJ databases">
        <authorList>
            <person name="Muzny D."/>
            <person name="Qin X."/>
            <person name="Buhay C."/>
            <person name="Dugan-Rocha S."/>
            <person name="Ding Y."/>
            <person name="Chen G."/>
            <person name="Hawes A."/>
            <person name="Holder M."/>
            <person name="Jhangiani S."/>
            <person name="Johnson A."/>
            <person name="Khan Z."/>
            <person name="Li Z."/>
            <person name="Liu W."/>
            <person name="Liu X."/>
            <person name="Perez L."/>
            <person name="Shen H."/>
            <person name="Wang Q."/>
            <person name="Watt J."/>
            <person name="Xi L."/>
            <person name="Xin Y."/>
            <person name="Zhou J."/>
            <person name="Deng J."/>
            <person name="Jiang H."/>
            <person name="Liu Y."/>
            <person name="Qu J."/>
            <person name="Song X.-Z."/>
            <person name="Zhang L."/>
            <person name="Villasana D."/>
            <person name="Johnson A."/>
            <person name="Liu J."/>
            <person name="Liyanage D."/>
            <person name="Lorensuhewa L."/>
            <person name="Robinson T."/>
            <person name="Song A."/>
            <person name="Song B.-B."/>
            <person name="Dinh H."/>
            <person name="Thornton R."/>
            <person name="Coyle M."/>
            <person name="Francisco L."/>
            <person name="Jackson L."/>
            <person name="Javaid M."/>
            <person name="Korchina V."/>
            <person name="Kovar C."/>
            <person name="Mata R."/>
            <person name="Mathew T."/>
            <person name="Ngo R."/>
            <person name="Nguyen L."/>
            <person name="Nguyen N."/>
            <person name="Okwuonu G."/>
            <person name="Ongeri F."/>
            <person name="Pham C."/>
            <person name="Simmons D."/>
            <person name="Wilczek-Boney K."/>
            <person name="Hale W."/>
            <person name="Jakkamsetti A."/>
            <person name="Pham P."/>
            <person name="Ruth R."/>
            <person name="San Lucas F."/>
            <person name="Warren J."/>
            <person name="Zhang J."/>
            <person name="Zhao Z."/>
            <person name="Zhou C."/>
            <person name="Zhu D."/>
            <person name="Lee S."/>
            <person name="Bess C."/>
            <person name="Blankenburg K."/>
            <person name="Forbes L."/>
            <person name="Fu Q."/>
            <person name="Gubbala S."/>
            <person name="Hirani K."/>
            <person name="Jayaseelan J.C."/>
            <person name="Lara F."/>
            <person name="Munidasa M."/>
            <person name="Palculict T."/>
            <person name="Patil S."/>
            <person name="Pu L.-L."/>
            <person name="Saada N."/>
            <person name="Tang L."/>
            <person name="Weissenberger G."/>
            <person name="Zhu Y."/>
            <person name="Hemphill L."/>
            <person name="Shang Y."/>
            <person name="Youmans B."/>
            <person name="Ayvaz T."/>
            <person name="Ross M."/>
            <person name="Santibanez J."/>
            <person name="Aqrawi P."/>
            <person name="Gross S."/>
            <person name="Joshi V."/>
            <person name="Fowler G."/>
            <person name="Nazareth L."/>
            <person name="Reid J."/>
            <person name="Worley K."/>
            <person name="Petrosino J."/>
            <person name="Highlander S."/>
            <person name="Gibbs R."/>
        </authorList>
    </citation>
    <scope>NUCLEOTIDE SEQUENCE [LARGE SCALE GENOMIC DNA]</scope>
    <source>
        <strain evidence="1 2">MM4-1A</strain>
    </source>
</reference>
<evidence type="ECO:0000313" key="1">
    <source>
        <dbReference type="EMBL" id="EGC14442.1"/>
    </source>
</evidence>
<organism evidence="1 2">
    <name type="scientific">Limosilactobacillus reuteri MM4-1A</name>
    <dbReference type="NCBI Taxonomy" id="548485"/>
    <lineage>
        <taxon>Bacteria</taxon>
        <taxon>Bacillati</taxon>
        <taxon>Bacillota</taxon>
        <taxon>Bacilli</taxon>
        <taxon>Lactobacillales</taxon>
        <taxon>Lactobacillaceae</taxon>
        <taxon>Limosilactobacillus</taxon>
    </lineage>
</organism>
<sequence>MAIAHRSKKELKNLLVIKWTQLPQALQKVQRTLRSHKQEIYNSFKYNT</sequence>
<comment type="caution">
    <text evidence="1">The sequence shown here is derived from an EMBL/GenBank/DDBJ whole genome shotgun (WGS) entry which is preliminary data.</text>
</comment>
<dbReference type="Proteomes" id="UP000004335">
    <property type="component" value="Unassembled WGS sequence"/>
</dbReference>
<proteinExistence type="predicted"/>